<evidence type="ECO:0000313" key="2">
    <source>
        <dbReference type="EMBL" id="MQL82402.1"/>
    </source>
</evidence>
<reference evidence="2" key="1">
    <citation type="submission" date="2017-07" db="EMBL/GenBank/DDBJ databases">
        <title>Taro Niue Genome Assembly and Annotation.</title>
        <authorList>
            <person name="Atibalentja N."/>
            <person name="Keating K."/>
            <person name="Fields C.J."/>
        </authorList>
    </citation>
    <scope>NUCLEOTIDE SEQUENCE</scope>
    <source>
        <strain evidence="2">Niue_2</strain>
        <tissue evidence="2">Leaf</tissue>
    </source>
</reference>
<accession>A0A843UA47</accession>
<feature type="compositionally biased region" description="Basic and acidic residues" evidence="1">
    <location>
        <begin position="21"/>
        <end position="39"/>
    </location>
</feature>
<feature type="compositionally biased region" description="Polar residues" evidence="1">
    <location>
        <begin position="1"/>
        <end position="13"/>
    </location>
</feature>
<feature type="compositionally biased region" description="Basic and acidic residues" evidence="1">
    <location>
        <begin position="87"/>
        <end position="107"/>
    </location>
</feature>
<organism evidence="2 3">
    <name type="scientific">Colocasia esculenta</name>
    <name type="common">Wild taro</name>
    <name type="synonym">Arum esculentum</name>
    <dbReference type="NCBI Taxonomy" id="4460"/>
    <lineage>
        <taxon>Eukaryota</taxon>
        <taxon>Viridiplantae</taxon>
        <taxon>Streptophyta</taxon>
        <taxon>Embryophyta</taxon>
        <taxon>Tracheophyta</taxon>
        <taxon>Spermatophyta</taxon>
        <taxon>Magnoliopsida</taxon>
        <taxon>Liliopsida</taxon>
        <taxon>Araceae</taxon>
        <taxon>Aroideae</taxon>
        <taxon>Colocasieae</taxon>
        <taxon>Colocasia</taxon>
    </lineage>
</organism>
<evidence type="ECO:0000256" key="1">
    <source>
        <dbReference type="SAM" id="MobiDB-lite"/>
    </source>
</evidence>
<protein>
    <submittedName>
        <fullName evidence="2">Uncharacterized protein</fullName>
    </submittedName>
</protein>
<evidence type="ECO:0000313" key="3">
    <source>
        <dbReference type="Proteomes" id="UP000652761"/>
    </source>
</evidence>
<keyword evidence="3" id="KW-1185">Reference proteome</keyword>
<name>A0A843UA47_COLES</name>
<proteinExistence type="predicted"/>
<feature type="region of interest" description="Disordered" evidence="1">
    <location>
        <begin position="1"/>
        <end position="161"/>
    </location>
</feature>
<dbReference type="Proteomes" id="UP000652761">
    <property type="component" value="Unassembled WGS sequence"/>
</dbReference>
<comment type="caution">
    <text evidence="2">The sequence shown here is derived from an EMBL/GenBank/DDBJ whole genome shotgun (WGS) entry which is preliminary data.</text>
</comment>
<gene>
    <name evidence="2" type="ORF">Taro_014878</name>
</gene>
<dbReference type="AlphaFoldDB" id="A0A843UA47"/>
<sequence>MKHTQPSTTTLTRLPSARARRAQEQSRPLEPRGHTKESNDNQNNTKQPWGEPPPKSAKSRPRRTSPERGPTKLHTSNHRGNTTVARNKHEAILGRTSTRSDKGRSWEEPSPECTTQTTKQHRPLERNTVVSKTAEPTQAGPGRTSTRTTKAPLWEKPSRSH</sequence>
<dbReference type="EMBL" id="NMUH01000629">
    <property type="protein sequence ID" value="MQL82402.1"/>
    <property type="molecule type" value="Genomic_DNA"/>
</dbReference>